<comment type="similarity">
    <text evidence="2">Belongs to the GSP F family.</text>
</comment>
<keyword evidence="3" id="KW-1003">Cell membrane</keyword>
<evidence type="ECO:0000256" key="7">
    <source>
        <dbReference type="SAM" id="Phobius"/>
    </source>
</evidence>
<dbReference type="Gene3D" id="1.20.81.30">
    <property type="entry name" value="Type II secretion system (T2SS), domain F"/>
    <property type="match status" value="2"/>
</dbReference>
<keyword evidence="4 7" id="KW-0812">Transmembrane</keyword>
<evidence type="ECO:0000256" key="6">
    <source>
        <dbReference type="ARBA" id="ARBA00023136"/>
    </source>
</evidence>
<dbReference type="Pfam" id="PF00482">
    <property type="entry name" value="T2SSF"/>
    <property type="match status" value="2"/>
</dbReference>
<gene>
    <name evidence="9" type="ORF">J2Z60_001043</name>
</gene>
<comment type="caution">
    <text evidence="9">The sequence shown here is derived from an EMBL/GenBank/DDBJ whole genome shotgun (WGS) entry which is preliminary data.</text>
</comment>
<evidence type="ECO:0000256" key="5">
    <source>
        <dbReference type="ARBA" id="ARBA00022989"/>
    </source>
</evidence>
<dbReference type="InterPro" id="IPR042094">
    <property type="entry name" value="T2SS_GspF_sf"/>
</dbReference>
<keyword evidence="6 7" id="KW-0472">Membrane</keyword>
<evidence type="ECO:0000259" key="8">
    <source>
        <dbReference type="Pfam" id="PF00482"/>
    </source>
</evidence>
<feature type="domain" description="Type II secretion system protein GspF" evidence="8">
    <location>
        <begin position="206"/>
        <end position="325"/>
    </location>
</feature>
<reference evidence="9 10" key="1">
    <citation type="submission" date="2021-03" db="EMBL/GenBank/DDBJ databases">
        <title>Genomic Encyclopedia of Type Strains, Phase IV (KMG-IV): sequencing the most valuable type-strain genomes for metagenomic binning, comparative biology and taxonomic classification.</title>
        <authorList>
            <person name="Goeker M."/>
        </authorList>
    </citation>
    <scope>NUCLEOTIDE SEQUENCE [LARGE SCALE GENOMIC DNA]</scope>
    <source>
        <strain evidence="9 10">DSM 101872</strain>
    </source>
</reference>
<dbReference type="RefSeq" id="WP_209686608.1">
    <property type="nucleotide sequence ID" value="NZ_JAGGLU010000004.1"/>
</dbReference>
<dbReference type="EMBL" id="JAGGLU010000004">
    <property type="protein sequence ID" value="MBP2057871.1"/>
    <property type="molecule type" value="Genomic_DNA"/>
</dbReference>
<feature type="transmembrane region" description="Helical" evidence="7">
    <location>
        <begin position="150"/>
        <end position="174"/>
    </location>
</feature>
<evidence type="ECO:0000256" key="4">
    <source>
        <dbReference type="ARBA" id="ARBA00022692"/>
    </source>
</evidence>
<feature type="domain" description="Type II secretion system protein GspF" evidence="8">
    <location>
        <begin position="21"/>
        <end position="137"/>
    </location>
</feature>
<feature type="transmembrane region" description="Helical" evidence="7">
    <location>
        <begin position="306"/>
        <end position="328"/>
    </location>
</feature>
<evidence type="ECO:0000256" key="3">
    <source>
        <dbReference type="ARBA" id="ARBA00022475"/>
    </source>
</evidence>
<organism evidence="9 10">
    <name type="scientific">Lactobacillus colini</name>
    <dbReference type="NCBI Taxonomy" id="1819254"/>
    <lineage>
        <taxon>Bacteria</taxon>
        <taxon>Bacillati</taxon>
        <taxon>Bacillota</taxon>
        <taxon>Bacilli</taxon>
        <taxon>Lactobacillales</taxon>
        <taxon>Lactobacillaceae</taxon>
        <taxon>Lactobacillus</taxon>
    </lineage>
</organism>
<protein>
    <submittedName>
        <fullName evidence="9">Competence protein ComGB</fullName>
    </submittedName>
</protein>
<proteinExistence type="inferred from homology"/>
<dbReference type="PANTHER" id="PTHR30012:SF0">
    <property type="entry name" value="TYPE II SECRETION SYSTEM PROTEIN F-RELATED"/>
    <property type="match status" value="1"/>
</dbReference>
<dbReference type="Proteomes" id="UP001519292">
    <property type="component" value="Unassembled WGS sequence"/>
</dbReference>
<evidence type="ECO:0000313" key="10">
    <source>
        <dbReference type="Proteomes" id="UP001519292"/>
    </source>
</evidence>
<dbReference type="InterPro" id="IPR003004">
    <property type="entry name" value="GspF/PilC"/>
</dbReference>
<sequence>MKLLLMTTKKDKLSTSEQLIFLDYLRQTLANGFSLNAALSLMPQIWSAKRTLLNNLNQKIAAGEKFSQVLLELGFSKTVAAQIEMALVDGSLVDCLDQLAQLSRLKIKQLKKIKSELAYPAMLVSMMLVLLFFMHTFLKNEMLISDSGSDILFGFLALLVIGGIIAVSRLFYLLNRQDYNSLKKLRSIPIIGQTVEIYVHYLIVYDLAILLQDGFSLRQMCILLQSQPIGSIQQVLGSKIYHQLESGKTLKQIIETEVFLPKSLLLLISTGATKQEIGKRCAILGKTLFYELNLKISRMVVNIQPICFIFIGVCILGMYLKILLPMYATMQNM</sequence>
<dbReference type="InterPro" id="IPR018076">
    <property type="entry name" value="T2SS_GspF_dom"/>
</dbReference>
<keyword evidence="5 7" id="KW-1133">Transmembrane helix</keyword>
<feature type="transmembrane region" description="Helical" evidence="7">
    <location>
        <begin position="117"/>
        <end position="138"/>
    </location>
</feature>
<comment type="subcellular location">
    <subcellularLocation>
        <location evidence="1">Cell membrane</location>
        <topology evidence="1">Multi-pass membrane protein</topology>
    </subcellularLocation>
</comment>
<evidence type="ECO:0000313" key="9">
    <source>
        <dbReference type="EMBL" id="MBP2057871.1"/>
    </source>
</evidence>
<evidence type="ECO:0000256" key="1">
    <source>
        <dbReference type="ARBA" id="ARBA00004651"/>
    </source>
</evidence>
<evidence type="ECO:0000256" key="2">
    <source>
        <dbReference type="ARBA" id="ARBA00005745"/>
    </source>
</evidence>
<accession>A0ABS4MEV1</accession>
<keyword evidence="10" id="KW-1185">Reference proteome</keyword>
<dbReference type="PANTHER" id="PTHR30012">
    <property type="entry name" value="GENERAL SECRETION PATHWAY PROTEIN"/>
    <property type="match status" value="1"/>
</dbReference>
<name>A0ABS4MEV1_9LACO</name>